<dbReference type="RefSeq" id="WP_200170777.1">
    <property type="nucleotide sequence ID" value="NZ_BAABKQ010000001.1"/>
</dbReference>
<proteinExistence type="predicted"/>
<name>A0ABP9CF35_9ACTN</name>
<keyword evidence="2" id="KW-1185">Reference proteome</keyword>
<protein>
    <submittedName>
        <fullName evidence="1">Uncharacterized protein</fullName>
    </submittedName>
</protein>
<evidence type="ECO:0000313" key="1">
    <source>
        <dbReference type="EMBL" id="GAA4809402.1"/>
    </source>
</evidence>
<sequence>MTLYWHVSQIPDGAVVVDQLSRRFHFRGGRFDDGMHQLHAADLDFPLFHDTGDHP</sequence>
<reference evidence="2" key="1">
    <citation type="journal article" date="2019" name="Int. J. Syst. Evol. Microbiol.">
        <title>The Global Catalogue of Microorganisms (GCM) 10K type strain sequencing project: providing services to taxonomists for standard genome sequencing and annotation.</title>
        <authorList>
            <consortium name="The Broad Institute Genomics Platform"/>
            <consortium name="The Broad Institute Genome Sequencing Center for Infectious Disease"/>
            <person name="Wu L."/>
            <person name="Ma J."/>
        </authorList>
    </citation>
    <scope>NUCLEOTIDE SEQUENCE [LARGE SCALE GENOMIC DNA]</scope>
    <source>
        <strain evidence="2">JCM 18542</strain>
    </source>
</reference>
<dbReference type="Proteomes" id="UP001500839">
    <property type="component" value="Unassembled WGS sequence"/>
</dbReference>
<comment type="caution">
    <text evidence="1">The sequence shown here is derived from an EMBL/GenBank/DDBJ whole genome shotgun (WGS) entry which is preliminary data.</text>
</comment>
<gene>
    <name evidence="1" type="ORF">GCM10023353_11690</name>
</gene>
<accession>A0ABP9CF35</accession>
<organism evidence="1 2">
    <name type="scientific">Tomitella cavernea</name>
    <dbReference type="NCBI Taxonomy" id="1387982"/>
    <lineage>
        <taxon>Bacteria</taxon>
        <taxon>Bacillati</taxon>
        <taxon>Actinomycetota</taxon>
        <taxon>Actinomycetes</taxon>
        <taxon>Mycobacteriales</taxon>
        <taxon>Tomitella</taxon>
    </lineage>
</organism>
<evidence type="ECO:0000313" key="2">
    <source>
        <dbReference type="Proteomes" id="UP001500839"/>
    </source>
</evidence>
<dbReference type="EMBL" id="BAABKQ010000001">
    <property type="protein sequence ID" value="GAA4809402.1"/>
    <property type="molecule type" value="Genomic_DNA"/>
</dbReference>